<sequence length="359" mass="39678">MRLINIWLICVSTSLPVLAAASPEPQPTPLVVASWGGAYQAVLEEVLFEPFTAATGTQVKTVPYSGGLEILEATPPDLIDMTKNAAMAACEQGQLIPLTFDDLPDGADGTPARRDFIDSAFSECALTHLLYATVIAYDTRAFKGFIPSRVHDLFNLQDFPGKRALQDIPDANIEWALRSFDVPRESLYPLLSTPRGMGLVFERLDTLRSHTLWWQAGNEPVELLESGEAVMASGYNGRFFAAIAEGSPIQIIWDSQIQEHQTWAIPTSATNQAAAQQFIRFATSTQRLAAVAERIAYGPARHSASALLHKHPDGFDIRPHIPTHPYNNQTAITKDVGWYARVRDHLHKRFEQWQSGCSP</sequence>
<proteinExistence type="predicted"/>
<dbReference type="InterPro" id="IPR006059">
    <property type="entry name" value="SBP"/>
</dbReference>
<keyword evidence="4" id="KW-1185">Reference proteome</keyword>
<reference evidence="3 4" key="1">
    <citation type="submission" date="2020-05" db="EMBL/GenBank/DDBJ databases">
        <authorList>
            <person name="Ruan W."/>
            <person name="Jeon C.O."/>
            <person name="Chun B.H."/>
        </authorList>
    </citation>
    <scope>NUCLEOTIDE SEQUENCE [LARGE SCALE GENOMIC DNA]</scope>
    <source>
        <strain evidence="3 4">TBZ9</strain>
    </source>
</reference>
<organism evidence="3 4">
    <name type="scientific">Vreelandella azerica</name>
    <dbReference type="NCBI Taxonomy" id="2732867"/>
    <lineage>
        <taxon>Bacteria</taxon>
        <taxon>Pseudomonadati</taxon>
        <taxon>Pseudomonadota</taxon>
        <taxon>Gammaproteobacteria</taxon>
        <taxon>Oceanospirillales</taxon>
        <taxon>Halomonadaceae</taxon>
        <taxon>Vreelandella</taxon>
    </lineage>
</organism>
<evidence type="ECO:0000313" key="4">
    <source>
        <dbReference type="Proteomes" id="UP000588806"/>
    </source>
</evidence>
<name>A0A7Y3XBE4_9GAMM</name>
<dbReference type="SUPFAM" id="SSF53850">
    <property type="entry name" value="Periplasmic binding protein-like II"/>
    <property type="match status" value="1"/>
</dbReference>
<dbReference type="Pfam" id="PF13416">
    <property type="entry name" value="SBP_bac_8"/>
    <property type="match status" value="1"/>
</dbReference>
<dbReference type="AlphaFoldDB" id="A0A7Y3XBE4"/>
<dbReference type="PANTHER" id="PTHR30222:SF2">
    <property type="entry name" value="ABC TRANSPORTER SUBSTRATE-BINDING PROTEIN"/>
    <property type="match status" value="1"/>
</dbReference>
<accession>A0A7Y3XBE4</accession>
<dbReference type="PANTHER" id="PTHR30222">
    <property type="entry name" value="SPERMIDINE/PUTRESCINE-BINDING PERIPLASMIC PROTEIN"/>
    <property type="match status" value="1"/>
</dbReference>
<dbReference type="Gene3D" id="3.40.190.10">
    <property type="entry name" value="Periplasmic binding protein-like II"/>
    <property type="match status" value="2"/>
</dbReference>
<comment type="caution">
    <text evidence="3">The sequence shown here is derived from an EMBL/GenBank/DDBJ whole genome shotgun (WGS) entry which is preliminary data.</text>
</comment>
<evidence type="ECO:0000256" key="2">
    <source>
        <dbReference type="SAM" id="SignalP"/>
    </source>
</evidence>
<dbReference type="RefSeq" id="WP_171702687.1">
    <property type="nucleotide sequence ID" value="NZ_JABFHI010000004.1"/>
</dbReference>
<keyword evidence="1 2" id="KW-0732">Signal</keyword>
<protein>
    <submittedName>
        <fullName evidence="3">Extracellular solute-binding protein</fullName>
    </submittedName>
</protein>
<feature type="signal peptide" evidence="2">
    <location>
        <begin position="1"/>
        <end position="19"/>
    </location>
</feature>
<evidence type="ECO:0000256" key="1">
    <source>
        <dbReference type="ARBA" id="ARBA00022729"/>
    </source>
</evidence>
<evidence type="ECO:0000313" key="3">
    <source>
        <dbReference type="EMBL" id="NOG32233.1"/>
    </source>
</evidence>
<reference evidence="3 4" key="2">
    <citation type="submission" date="2020-06" db="EMBL/GenBank/DDBJ databases">
        <title>Halomonas songnenensis sp. nov., a moderately halophilic bacterium isolated from saline and alkaline soils.</title>
        <authorList>
            <person name="Jiang J."/>
            <person name="Pan Y."/>
        </authorList>
    </citation>
    <scope>NUCLEOTIDE SEQUENCE [LARGE SCALE GENOMIC DNA]</scope>
    <source>
        <strain evidence="3 4">TBZ9</strain>
    </source>
</reference>
<gene>
    <name evidence="3" type="ORF">HLB35_11535</name>
</gene>
<dbReference type="Proteomes" id="UP000588806">
    <property type="component" value="Unassembled WGS sequence"/>
</dbReference>
<dbReference type="EMBL" id="JABFHI010000004">
    <property type="protein sequence ID" value="NOG32233.1"/>
    <property type="molecule type" value="Genomic_DNA"/>
</dbReference>
<feature type="chain" id="PRO_5031197415" evidence="2">
    <location>
        <begin position="20"/>
        <end position="359"/>
    </location>
</feature>